<evidence type="ECO:0000313" key="11">
    <source>
        <dbReference type="Proteomes" id="UP001275932"/>
    </source>
</evidence>
<keyword evidence="11" id="KW-1185">Reference proteome</keyword>
<evidence type="ECO:0000259" key="8">
    <source>
        <dbReference type="Pfam" id="PF02687"/>
    </source>
</evidence>
<evidence type="ECO:0000313" key="10">
    <source>
        <dbReference type="EMBL" id="MDX8415334.1"/>
    </source>
</evidence>
<dbReference type="Pfam" id="PF02687">
    <property type="entry name" value="FtsX"/>
    <property type="match status" value="1"/>
</dbReference>
<proteinExistence type="inferred from homology"/>
<keyword evidence="4 7" id="KW-0812">Transmembrane</keyword>
<evidence type="ECO:0000256" key="2">
    <source>
        <dbReference type="ARBA" id="ARBA00005236"/>
    </source>
</evidence>
<feature type="domain" description="MacB-like periplasmic core" evidence="9">
    <location>
        <begin position="23"/>
        <end position="243"/>
    </location>
</feature>
<reference evidence="10 11" key="1">
    <citation type="submission" date="2022-03" db="EMBL/GenBank/DDBJ databases">
        <title>Novel taxa within the pig intestine.</title>
        <authorList>
            <person name="Wylensek D."/>
            <person name="Bishof K."/>
            <person name="Afrizal A."/>
            <person name="Clavel T."/>
        </authorList>
    </citation>
    <scope>NUCLEOTIDE SEQUENCE [LARGE SCALE GENOMIC DNA]</scope>
    <source>
        <strain evidence="10 11">CLA-KB-P66</strain>
    </source>
</reference>
<evidence type="ECO:0000259" key="9">
    <source>
        <dbReference type="Pfam" id="PF12704"/>
    </source>
</evidence>
<feature type="transmembrane region" description="Helical" evidence="7">
    <location>
        <begin position="317"/>
        <end position="343"/>
    </location>
</feature>
<feature type="domain" description="ABC3 transporter permease C-terminal" evidence="8">
    <location>
        <begin position="275"/>
        <end position="402"/>
    </location>
</feature>
<evidence type="ECO:0000256" key="5">
    <source>
        <dbReference type="ARBA" id="ARBA00022989"/>
    </source>
</evidence>
<keyword evidence="6 7" id="KW-0472">Membrane</keyword>
<comment type="similarity">
    <text evidence="2">Belongs to the ABC-4 integral membrane protein family. LolC/E subfamily.</text>
</comment>
<dbReference type="InterPro" id="IPR051447">
    <property type="entry name" value="Lipoprotein-release_system"/>
</dbReference>
<dbReference type="Pfam" id="PF12704">
    <property type="entry name" value="MacB_PCD"/>
    <property type="match status" value="1"/>
</dbReference>
<comment type="caution">
    <text evidence="10">The sequence shown here is derived from an EMBL/GenBank/DDBJ whole genome shotgun (WGS) entry which is preliminary data.</text>
</comment>
<feature type="transmembrane region" description="Helical" evidence="7">
    <location>
        <begin position="21"/>
        <end position="39"/>
    </location>
</feature>
<keyword evidence="3" id="KW-1003">Cell membrane</keyword>
<gene>
    <name evidence="10" type="ORF">MOX91_03960</name>
</gene>
<accession>A0ABU4WIT2</accession>
<evidence type="ECO:0000256" key="7">
    <source>
        <dbReference type="SAM" id="Phobius"/>
    </source>
</evidence>
<dbReference type="InterPro" id="IPR025857">
    <property type="entry name" value="MacB_PCD"/>
</dbReference>
<sequence>MKWWLYIAVKQLFPTGRKISFFTLVSILGVALGVLALFGTQSVMNGFHNEIGVKLVDTGGQITLEAGGRVIAGKNAEKLFENLKNNPEVEKVEKVARGSVMMINGNTPAYPVLRSYDSIDNNCALPIKEKNFVSWGDIDELDDDSVILGVGVANRIGASKGDVVEVYAPTMLERLSQNEVPMPVKLEVVGFLSTGFSDVDKNVALVSLRRMQDLYSLGSGFHSYVLKLKDGVDETAFAKQMNADVLNGDVRAYTWLTGNEAFLRVIATEKVMMSVIIMLIIIVASFSICSSLYTTVLRKTKEIGLSVAMGARPYQIALCYCFQGFIIGFLGAVAGLLLTFLLLENRTAIVEFIVGRETLEQFYHFSSLPVLYDLNDAFRACLFAVVLCTLAGFLPALRASRLKASEAMRNE</sequence>
<evidence type="ECO:0000256" key="4">
    <source>
        <dbReference type="ARBA" id="ARBA00022692"/>
    </source>
</evidence>
<feature type="transmembrane region" description="Helical" evidence="7">
    <location>
        <begin position="271"/>
        <end position="296"/>
    </location>
</feature>
<protein>
    <submittedName>
        <fullName evidence="10">ABC transporter permease</fullName>
    </submittedName>
</protein>
<keyword evidence="5 7" id="KW-1133">Transmembrane helix</keyword>
<name>A0ABU4WIT2_9BACT</name>
<dbReference type="PANTHER" id="PTHR30489:SF0">
    <property type="entry name" value="LIPOPROTEIN-RELEASING SYSTEM TRANSMEMBRANE PROTEIN LOLE"/>
    <property type="match status" value="1"/>
</dbReference>
<comment type="subcellular location">
    <subcellularLocation>
        <location evidence="1">Cell membrane</location>
        <topology evidence="1">Multi-pass membrane protein</topology>
    </subcellularLocation>
</comment>
<evidence type="ECO:0000256" key="6">
    <source>
        <dbReference type="ARBA" id="ARBA00023136"/>
    </source>
</evidence>
<feature type="transmembrane region" description="Helical" evidence="7">
    <location>
        <begin position="377"/>
        <end position="397"/>
    </location>
</feature>
<evidence type="ECO:0000256" key="3">
    <source>
        <dbReference type="ARBA" id="ARBA00022475"/>
    </source>
</evidence>
<dbReference type="Proteomes" id="UP001275932">
    <property type="component" value="Unassembled WGS sequence"/>
</dbReference>
<evidence type="ECO:0000256" key="1">
    <source>
        <dbReference type="ARBA" id="ARBA00004651"/>
    </source>
</evidence>
<organism evidence="10 11">
    <name type="scientific">Intestinicryptomonas porci</name>
    <dbReference type="NCBI Taxonomy" id="2926320"/>
    <lineage>
        <taxon>Bacteria</taxon>
        <taxon>Pseudomonadati</taxon>
        <taxon>Verrucomicrobiota</taxon>
        <taxon>Opitutia</taxon>
        <taxon>Opitutales</taxon>
        <taxon>Intestinicryptomonaceae</taxon>
        <taxon>Intestinicryptomonas</taxon>
    </lineage>
</organism>
<dbReference type="PANTHER" id="PTHR30489">
    <property type="entry name" value="LIPOPROTEIN-RELEASING SYSTEM TRANSMEMBRANE PROTEIN LOLE"/>
    <property type="match status" value="1"/>
</dbReference>
<dbReference type="EMBL" id="JALBUT010000004">
    <property type="protein sequence ID" value="MDX8415334.1"/>
    <property type="molecule type" value="Genomic_DNA"/>
</dbReference>
<dbReference type="InterPro" id="IPR003838">
    <property type="entry name" value="ABC3_permease_C"/>
</dbReference>
<dbReference type="RefSeq" id="WP_370396781.1">
    <property type="nucleotide sequence ID" value="NZ_JALBUT010000004.1"/>
</dbReference>